<comment type="similarity">
    <text evidence="8 9">Belongs to the TonB-dependent receptor family.</text>
</comment>
<dbReference type="GO" id="GO:0009279">
    <property type="term" value="C:cell outer membrane"/>
    <property type="evidence" value="ECO:0007669"/>
    <property type="project" value="UniProtKB-SubCell"/>
</dbReference>
<dbReference type="STRING" id="709015.GCA_000472485_02834"/>
<feature type="domain" description="TonB-dependent receptor plug" evidence="11">
    <location>
        <begin position="138"/>
        <end position="244"/>
    </location>
</feature>
<evidence type="ECO:0000256" key="7">
    <source>
        <dbReference type="ARBA" id="ARBA00023237"/>
    </source>
</evidence>
<organism evidence="12 13">
    <name type="scientific">Pontibacter actiniarum</name>
    <dbReference type="NCBI Taxonomy" id="323450"/>
    <lineage>
        <taxon>Bacteria</taxon>
        <taxon>Pseudomonadati</taxon>
        <taxon>Bacteroidota</taxon>
        <taxon>Cytophagia</taxon>
        <taxon>Cytophagales</taxon>
        <taxon>Hymenobacteraceae</taxon>
        <taxon>Pontibacter</taxon>
    </lineage>
</organism>
<dbReference type="AlphaFoldDB" id="A0A1X9YUC1"/>
<evidence type="ECO:0000256" key="3">
    <source>
        <dbReference type="ARBA" id="ARBA00022452"/>
    </source>
</evidence>
<evidence type="ECO:0000259" key="10">
    <source>
        <dbReference type="Pfam" id="PF00593"/>
    </source>
</evidence>
<keyword evidence="4 8" id="KW-0812">Transmembrane</keyword>
<keyword evidence="5 9" id="KW-0798">TonB box</keyword>
<comment type="subcellular location">
    <subcellularLocation>
        <location evidence="1 8">Cell outer membrane</location>
        <topology evidence="1 8">Multi-pass membrane protein</topology>
    </subcellularLocation>
</comment>
<dbReference type="InterPro" id="IPR039426">
    <property type="entry name" value="TonB-dep_rcpt-like"/>
</dbReference>
<dbReference type="Gene3D" id="2.40.170.20">
    <property type="entry name" value="TonB-dependent receptor, beta-barrel domain"/>
    <property type="match status" value="1"/>
</dbReference>
<proteinExistence type="inferred from homology"/>
<dbReference type="InterPro" id="IPR037066">
    <property type="entry name" value="Plug_dom_sf"/>
</dbReference>
<dbReference type="InterPro" id="IPR036942">
    <property type="entry name" value="Beta-barrel_TonB_sf"/>
</dbReference>
<dbReference type="Proteomes" id="UP000266292">
    <property type="component" value="Chromosome"/>
</dbReference>
<feature type="domain" description="TonB-dependent receptor-like beta-barrel" evidence="10">
    <location>
        <begin position="381"/>
        <end position="803"/>
    </location>
</feature>
<keyword evidence="2 8" id="KW-0813">Transport</keyword>
<dbReference type="Pfam" id="PF13715">
    <property type="entry name" value="CarbopepD_reg_2"/>
    <property type="match status" value="1"/>
</dbReference>
<name>A0A1X9YUC1_9BACT</name>
<dbReference type="InterPro" id="IPR023997">
    <property type="entry name" value="TonB-dep_OMP_SusC/RagA_CS"/>
</dbReference>
<dbReference type="EMBL" id="CP021235">
    <property type="protein sequence ID" value="ARS36453.1"/>
    <property type="molecule type" value="Genomic_DNA"/>
</dbReference>
<evidence type="ECO:0000256" key="8">
    <source>
        <dbReference type="PROSITE-ProRule" id="PRU01360"/>
    </source>
</evidence>
<dbReference type="OrthoDB" id="9768177at2"/>
<evidence type="ECO:0000259" key="11">
    <source>
        <dbReference type="Pfam" id="PF07715"/>
    </source>
</evidence>
<reference evidence="13" key="1">
    <citation type="submission" date="2017-05" db="EMBL/GenBank/DDBJ databases">
        <authorList>
            <person name="Ray J."/>
            <person name="Price M."/>
            <person name="Deutschbauer A."/>
        </authorList>
    </citation>
    <scope>NUCLEOTIDE SEQUENCE [LARGE SCALE GENOMIC DNA]</scope>
    <source>
        <strain evidence="13">DSM 19842</strain>
    </source>
</reference>
<protein>
    <submittedName>
        <fullName evidence="12">SusC/RagA family TonB-linked outer membrane protein</fullName>
    </submittedName>
</protein>
<dbReference type="SUPFAM" id="SSF56935">
    <property type="entry name" value="Porins"/>
    <property type="match status" value="1"/>
</dbReference>
<dbReference type="Pfam" id="PF07715">
    <property type="entry name" value="Plug"/>
    <property type="match status" value="1"/>
</dbReference>
<dbReference type="NCBIfam" id="TIGR04057">
    <property type="entry name" value="SusC_RagA_signa"/>
    <property type="match status" value="1"/>
</dbReference>
<keyword evidence="3 8" id="KW-1134">Transmembrane beta strand</keyword>
<dbReference type="FunFam" id="2.170.130.10:FF:000008">
    <property type="entry name" value="SusC/RagA family TonB-linked outer membrane protein"/>
    <property type="match status" value="1"/>
</dbReference>
<dbReference type="InterPro" id="IPR000531">
    <property type="entry name" value="Beta-barrel_TonB"/>
</dbReference>
<evidence type="ECO:0000256" key="5">
    <source>
        <dbReference type="ARBA" id="ARBA00023077"/>
    </source>
</evidence>
<gene>
    <name evidence="12" type="ORF">CA264_13965</name>
</gene>
<keyword evidence="6 8" id="KW-0472">Membrane</keyword>
<dbReference type="PROSITE" id="PS52016">
    <property type="entry name" value="TONB_DEPENDENT_REC_3"/>
    <property type="match status" value="1"/>
</dbReference>
<keyword evidence="7 8" id="KW-0998">Cell outer membrane</keyword>
<accession>A0A1X9YUC1</accession>
<dbReference type="InterPro" id="IPR023996">
    <property type="entry name" value="TonB-dep_OMP_SusC/RagA"/>
</dbReference>
<evidence type="ECO:0000313" key="12">
    <source>
        <dbReference type="EMBL" id="ARS36453.1"/>
    </source>
</evidence>
<dbReference type="SUPFAM" id="SSF49464">
    <property type="entry name" value="Carboxypeptidase regulatory domain-like"/>
    <property type="match status" value="1"/>
</dbReference>
<sequence>MKCDFTLNLKLLTRRVRVPEVIKLALVLLAYVAVSSQVMAQSGSFSVSGRVTDAEAGVGLPGVTVLLKGTTTATPTDAQGNYTLNLPNGSGTLVFTYIGYQSQEVPVNGKSTINVALGVDAKALEEVVVIGYGAQRAEAVTGSVASISADEITQVPSGNITQALQGRLPGVEFSQSSSQPGASMQIRIRGTRSISGGNDPLVVLDGIPFPGSVSDINPSDIKSIDILKDASATAIYGSRGANGVVLVTTKSGKAGQKPQISYNSFFGVKDVFARYDMMSGPELLALREASGPAQLEGKMGLDEAEDIDTDWQDLLYRTGITTSHDIGISGGTEQGHYNFSAGYFKDKGVVPTQQFTRYSIRGSFDQGLGKYVRVGINSYNNYNVTEGSNVGLYNTLSLSPLANPYNPDGTLKRVVKMPQDDYWVYTKDRVEDLEDEWLNETRAFATYNTLYGEVQIPGVEGLKYRANLGLNYRQSRNGAYTGRGINTADSTAVSTASLGNTVTTNWTIENLLTYDRTFAGKHNVNVVGLYSASQEQYDRSLIAGRDIPTDAFQFYNIGRAADEIIVDPDEQIYTQWGLLSWMGRAMYSYDDRYMLSVTVRSDGSSRLAPGHKWHTYPAVSAGWNIARESFMENVGLVDMLKLRAGYGQTSNQAITPYSTLGLLATRPYNFGPDDFTTGYYVSQLPNPNLGWEYSKTWNYGVDFAILNNRLSGTVEYYVTDTEDILLSLGLPPTSGVDSYTANIGSMQNKGLELSLNGVIIENANGWTWEAGVNIYGNRNKITSLASGSDEDKANWLFVGHPVNVIYDYEKVGLWQEGDPYRNILEPNEKDPNATLGMIKVKYTGGYNEDGTPVRAINADDRQIMNANPDFQGGFNTRVGYKGFDLSAVAAFQSGGILNSTLYGASGYLNMLNGRRNNVAVDYWTPENTGAEYPNPASLRSGDNLKYASTLGYFDASYLKIRTITLGYNFENNNWLGKVGIQNLRVYATAQNPFVLFSPYHKASGMDPETNSYADQNVASTGNGVPSRLLTIGTNAPSTRNYLVGLNVTF</sequence>
<evidence type="ECO:0000256" key="1">
    <source>
        <dbReference type="ARBA" id="ARBA00004571"/>
    </source>
</evidence>
<dbReference type="InterPro" id="IPR008969">
    <property type="entry name" value="CarboxyPept-like_regulatory"/>
</dbReference>
<evidence type="ECO:0000256" key="9">
    <source>
        <dbReference type="RuleBase" id="RU003357"/>
    </source>
</evidence>
<evidence type="ECO:0000256" key="2">
    <source>
        <dbReference type="ARBA" id="ARBA00022448"/>
    </source>
</evidence>
<dbReference type="KEGG" id="pact:CA264_13965"/>
<keyword evidence="13" id="KW-1185">Reference proteome</keyword>
<dbReference type="Gene3D" id="2.170.130.10">
    <property type="entry name" value="TonB-dependent receptor, plug domain"/>
    <property type="match status" value="1"/>
</dbReference>
<dbReference type="Gene3D" id="2.60.40.1120">
    <property type="entry name" value="Carboxypeptidase-like, regulatory domain"/>
    <property type="match status" value="1"/>
</dbReference>
<evidence type="ECO:0000313" key="13">
    <source>
        <dbReference type="Proteomes" id="UP000266292"/>
    </source>
</evidence>
<dbReference type="Pfam" id="PF00593">
    <property type="entry name" value="TonB_dep_Rec_b-barrel"/>
    <property type="match status" value="1"/>
</dbReference>
<dbReference type="InterPro" id="IPR012910">
    <property type="entry name" value="Plug_dom"/>
</dbReference>
<dbReference type="NCBIfam" id="TIGR04056">
    <property type="entry name" value="OMP_RagA_SusC"/>
    <property type="match status" value="1"/>
</dbReference>
<evidence type="ECO:0000256" key="4">
    <source>
        <dbReference type="ARBA" id="ARBA00022692"/>
    </source>
</evidence>
<evidence type="ECO:0000256" key="6">
    <source>
        <dbReference type="ARBA" id="ARBA00023136"/>
    </source>
</evidence>